<feature type="chain" id="PRO_5012230080" description="DUF3313 domain-containing protein" evidence="1">
    <location>
        <begin position="19"/>
        <end position="218"/>
    </location>
</feature>
<evidence type="ECO:0000313" key="3">
    <source>
        <dbReference type="Proteomes" id="UP000185841"/>
    </source>
</evidence>
<dbReference type="AlphaFoldDB" id="A0A1N6N6G2"/>
<dbReference type="RefSeq" id="WP_076423418.1">
    <property type="nucleotide sequence ID" value="NZ_FTMP01000001.1"/>
</dbReference>
<organism evidence="2 3">
    <name type="scientific">Aquipseudomonas alcaligenes</name>
    <name type="common">Pseudomonas alcaligenes</name>
    <dbReference type="NCBI Taxonomy" id="43263"/>
    <lineage>
        <taxon>Bacteria</taxon>
        <taxon>Pseudomonadati</taxon>
        <taxon>Pseudomonadota</taxon>
        <taxon>Gammaproteobacteria</taxon>
        <taxon>Pseudomonadales</taxon>
        <taxon>Pseudomonadaceae</taxon>
        <taxon>Aquipseudomonas</taxon>
    </lineage>
</organism>
<dbReference type="Proteomes" id="UP000185841">
    <property type="component" value="Unassembled WGS sequence"/>
</dbReference>
<dbReference type="PROSITE" id="PS51257">
    <property type="entry name" value="PROKAR_LIPOPROTEIN"/>
    <property type="match status" value="1"/>
</dbReference>
<name>A0A1N6N6G2_AQUAC</name>
<accession>A0A1N6N6G2</accession>
<evidence type="ECO:0000313" key="2">
    <source>
        <dbReference type="EMBL" id="SIP87684.1"/>
    </source>
</evidence>
<gene>
    <name evidence="2" type="ORF">SAMN05878282_10170</name>
</gene>
<reference evidence="2 3" key="1">
    <citation type="submission" date="2017-01" db="EMBL/GenBank/DDBJ databases">
        <authorList>
            <person name="Mah S.A."/>
            <person name="Swanson W.J."/>
            <person name="Moy G.W."/>
            <person name="Vacquier V.D."/>
        </authorList>
    </citation>
    <scope>NUCLEOTIDE SEQUENCE [LARGE SCALE GENOMIC DNA]</scope>
    <source>
        <strain evidence="2 3">RU36E</strain>
    </source>
</reference>
<evidence type="ECO:0008006" key="4">
    <source>
        <dbReference type="Google" id="ProtNLM"/>
    </source>
</evidence>
<dbReference type="EMBL" id="FTMP01000001">
    <property type="protein sequence ID" value="SIP87684.1"/>
    <property type="molecule type" value="Genomic_DNA"/>
</dbReference>
<sequence>MKRTRVLCLGLAAGLLLAGCASKVTQPSQYSGFLSDYSQLAPATSASGAPVLRWVSPDYSASRYASVYLEKPVFYPAPTPSEQVSQAALNDISNYLYQAMRRELQSRMTVVDQPNADSLILRSAITAVNVSTEGLKPYEVIPVALVLAAATTAAGTRDKNTEIYVELEALDGRTSQPMLRAVRKGHGLALENSSTQLSLKELKPALDVWARDARAFKP</sequence>
<protein>
    <recommendedName>
        <fullName evidence="4">DUF3313 domain-containing protein</fullName>
    </recommendedName>
</protein>
<dbReference type="InterPro" id="IPR021747">
    <property type="entry name" value="DUF3313"/>
</dbReference>
<dbReference type="Pfam" id="PF11769">
    <property type="entry name" value="DUF3313"/>
    <property type="match status" value="1"/>
</dbReference>
<evidence type="ECO:0000256" key="1">
    <source>
        <dbReference type="SAM" id="SignalP"/>
    </source>
</evidence>
<proteinExistence type="predicted"/>
<keyword evidence="1" id="KW-0732">Signal</keyword>
<feature type="signal peptide" evidence="1">
    <location>
        <begin position="1"/>
        <end position="18"/>
    </location>
</feature>